<evidence type="ECO:0000313" key="6">
    <source>
        <dbReference type="EMBL" id="KAJ3489056.1"/>
    </source>
</evidence>
<keyword evidence="2" id="KW-0274">FAD</keyword>
<feature type="region of interest" description="Disordered" evidence="4">
    <location>
        <begin position="719"/>
        <end position="757"/>
    </location>
</feature>
<proteinExistence type="predicted"/>
<keyword evidence="3" id="KW-0560">Oxidoreductase</keyword>
<dbReference type="GO" id="GO:0044550">
    <property type="term" value="P:secondary metabolite biosynthetic process"/>
    <property type="evidence" value="ECO:0007669"/>
    <property type="project" value="TreeGrafter"/>
</dbReference>
<dbReference type="PANTHER" id="PTHR46720">
    <property type="entry name" value="HYDROXYLASE, PUTATIVE (AFU_ORTHOLOGUE AFUA_3G01460)-RELATED"/>
    <property type="match status" value="1"/>
</dbReference>
<evidence type="ECO:0000259" key="5">
    <source>
        <dbReference type="Pfam" id="PF01494"/>
    </source>
</evidence>
<evidence type="ECO:0000256" key="3">
    <source>
        <dbReference type="ARBA" id="ARBA00023002"/>
    </source>
</evidence>
<dbReference type="PRINTS" id="PR00420">
    <property type="entry name" value="RNGMNOXGNASE"/>
</dbReference>
<dbReference type="SUPFAM" id="SSF54373">
    <property type="entry name" value="FAD-linked reductases, C-terminal domain"/>
    <property type="match status" value="1"/>
</dbReference>
<dbReference type="Gene3D" id="3.50.50.60">
    <property type="entry name" value="FAD/NAD(P)-binding domain"/>
    <property type="match status" value="1"/>
</dbReference>
<protein>
    <recommendedName>
        <fullName evidence="5">FAD-binding domain-containing protein</fullName>
    </recommendedName>
</protein>
<dbReference type="AlphaFoldDB" id="A0AAD5VA56"/>
<keyword evidence="1" id="KW-0285">Flavoprotein</keyword>
<name>A0AAD5VA56_9APHY</name>
<evidence type="ECO:0000313" key="7">
    <source>
        <dbReference type="Proteomes" id="UP001212997"/>
    </source>
</evidence>
<dbReference type="GO" id="GO:0016491">
    <property type="term" value="F:oxidoreductase activity"/>
    <property type="evidence" value="ECO:0007669"/>
    <property type="project" value="UniProtKB-KW"/>
</dbReference>
<feature type="region of interest" description="Disordered" evidence="4">
    <location>
        <begin position="667"/>
        <end position="688"/>
    </location>
</feature>
<accession>A0AAD5VA56</accession>
<dbReference type="InterPro" id="IPR051104">
    <property type="entry name" value="FAD_monoxygenase"/>
</dbReference>
<feature type="domain" description="FAD-binding" evidence="5">
    <location>
        <begin position="290"/>
        <end position="375"/>
    </location>
</feature>
<dbReference type="SUPFAM" id="SSF51905">
    <property type="entry name" value="FAD/NAD(P)-binding domain"/>
    <property type="match status" value="1"/>
</dbReference>
<dbReference type="Proteomes" id="UP001212997">
    <property type="component" value="Unassembled WGS sequence"/>
</dbReference>
<comment type="caution">
    <text evidence="6">The sequence shown here is derived from an EMBL/GenBank/DDBJ whole genome shotgun (WGS) entry which is preliminary data.</text>
</comment>
<evidence type="ECO:0000256" key="2">
    <source>
        <dbReference type="ARBA" id="ARBA00022827"/>
    </source>
</evidence>
<feature type="compositionally biased region" description="Basic and acidic residues" evidence="4">
    <location>
        <begin position="667"/>
        <end position="682"/>
    </location>
</feature>
<evidence type="ECO:0000256" key="4">
    <source>
        <dbReference type="SAM" id="MobiDB-lite"/>
    </source>
</evidence>
<evidence type="ECO:0000256" key="1">
    <source>
        <dbReference type="ARBA" id="ARBA00022630"/>
    </source>
</evidence>
<keyword evidence="7" id="KW-1185">Reference proteome</keyword>
<dbReference type="PANTHER" id="PTHR46720:SF3">
    <property type="entry name" value="FAD-BINDING DOMAIN-CONTAINING PROTEIN-RELATED"/>
    <property type="match status" value="1"/>
</dbReference>
<sequence>MTEPKFRVAICGGGIGGLLLAISLLKYPDIRVDIYEAADAFKEIGAGVMLWGRIWKIFLELGLKEDIARIAFIPDDDRKRLVYDFRKADLGEEGFQFSVFESPYGAVRFHRAHFLDVLVDTLPKDIAHFGKKLILYREDHEGVTMAFADGTTAACDLLVGCDGIKSTVRKEMYEQAWRNGSEIPDILSYDEPIWSGSVAYRGLVPAQLLRKGDETSHRILNRPMVYCGQNKHVVAYGISKDSIANVVAFVTEPEREGEPFNDEWISEPSKQDLVDAFEHFEPEVRELLQKVENPSLWAIHELRPLPFWVSNKVALLGDAAHAMTPHQGAGAGQAIEDAYVLAALLGDRRTARDNIPDVLTTYERIRMPLVHHTMRGSNVNGKLFEFNGEPKDDLETLGEVIGKQWDWLWEAPPMEQIELGLELLYEERAKALLRIFRRYPQSHGLPVNPRSFHLNHKYMPRSKDAIRNDWRWNPENAEEAWGQGVGKKVGCIICITGCSLGTIVAIVAVLGSCHYCTKNERGDGKEFKFHLGDALMSRGYHHVSRDTIYGYNEWDADIAGVTTIGNGGQIDLNSDQDEDLSQWALVATRCGHKYQASGYSKPGFREDEVDVKFNGSLSFIQLEKMMERRITEEEIRDFGTDKFRLFLTTNIPTTGGFGFGVCHDGRRDTDKKTESAKGRGEYGDVEMADSDGGLAKKANWKRRPHAEFQVRHEFNAKKASRDITKGGLGPYAYLPLPQAAKRPRKGRNERLGVASMK</sequence>
<reference evidence="6" key="1">
    <citation type="submission" date="2022-07" db="EMBL/GenBank/DDBJ databases">
        <title>Genome Sequence of Physisporinus lineatus.</title>
        <authorList>
            <person name="Buettner E."/>
        </authorList>
    </citation>
    <scope>NUCLEOTIDE SEQUENCE</scope>
    <source>
        <strain evidence="6">VT162</strain>
    </source>
</reference>
<feature type="domain" description="FAD-binding" evidence="5">
    <location>
        <begin position="7"/>
        <end position="173"/>
    </location>
</feature>
<dbReference type="InterPro" id="IPR036188">
    <property type="entry name" value="FAD/NAD-bd_sf"/>
</dbReference>
<organism evidence="6 7">
    <name type="scientific">Meripilus lineatus</name>
    <dbReference type="NCBI Taxonomy" id="2056292"/>
    <lineage>
        <taxon>Eukaryota</taxon>
        <taxon>Fungi</taxon>
        <taxon>Dikarya</taxon>
        <taxon>Basidiomycota</taxon>
        <taxon>Agaricomycotina</taxon>
        <taxon>Agaricomycetes</taxon>
        <taxon>Polyporales</taxon>
        <taxon>Meripilaceae</taxon>
        <taxon>Meripilus</taxon>
    </lineage>
</organism>
<dbReference type="InterPro" id="IPR002938">
    <property type="entry name" value="FAD-bd"/>
</dbReference>
<gene>
    <name evidence="6" type="ORF">NLI96_g2429</name>
</gene>
<dbReference type="GO" id="GO:0071949">
    <property type="term" value="F:FAD binding"/>
    <property type="evidence" value="ECO:0007669"/>
    <property type="project" value="InterPro"/>
</dbReference>
<dbReference type="EMBL" id="JANAWD010000054">
    <property type="protein sequence ID" value="KAJ3489056.1"/>
    <property type="molecule type" value="Genomic_DNA"/>
</dbReference>
<dbReference type="Pfam" id="PF01494">
    <property type="entry name" value="FAD_binding_3"/>
    <property type="match status" value="2"/>
</dbReference>